<keyword evidence="5" id="KW-0808">Transferase</keyword>
<dbReference type="Pfam" id="PF03071">
    <property type="entry name" value="GNT-I"/>
    <property type="match status" value="1"/>
</dbReference>
<keyword evidence="4 17" id="KW-0328">Glycosyltransferase</keyword>
<dbReference type="Gene3D" id="3.10.180.20">
    <property type="entry name" value="N-Acetylglucosaminyltransferase I, Domain 2"/>
    <property type="match status" value="1"/>
</dbReference>
<evidence type="ECO:0000313" key="19">
    <source>
        <dbReference type="Proteomes" id="UP001159427"/>
    </source>
</evidence>
<keyword evidence="10 17" id="KW-0333">Golgi apparatus</keyword>
<comment type="catalytic activity">
    <reaction evidence="16 17">
        <text>N(4)-(alpha-D-Man-(1-&gt;3)-[alpha-D-Man-(1-&gt;3)-[alpha-D-Man-(1-&gt;6)]-alpha-D-Man-(1-&gt;6)]-beta-D-Man-(1-&gt;4)-beta-D-GlcNAc-(1-&gt;4)-beta-D-GlcNAc)-L-asparaginyl-[protein] (N-glucan mannose isomer 5A1,2) + UDP-N-acetyl-alpha-D-glucosamine = N(4)-{beta-D-GlcNAc-(1-&gt;2)-alpha-D-Man-(1-&gt;3)-[alpha-D-Man-(1-&gt;3)-[alpha-D-Man-(1-&gt;6)]-alpha-D-Man-(1-&gt;6)]-beta-D-Man-(1-&gt;4)-beta-D-GlcNAc-(1-&gt;4)-beta-D-GlcNAc}-L-asparaginyl-[protein] + UDP + H(+)</text>
        <dbReference type="Rhea" id="RHEA:11456"/>
        <dbReference type="Rhea" id="RHEA-COMP:14367"/>
        <dbReference type="Rhea" id="RHEA-COMP:14368"/>
        <dbReference type="ChEBI" id="CHEBI:15378"/>
        <dbReference type="ChEBI" id="CHEBI:57705"/>
        <dbReference type="ChEBI" id="CHEBI:58223"/>
        <dbReference type="ChEBI" id="CHEBI:59087"/>
        <dbReference type="ChEBI" id="CHEBI:60625"/>
        <dbReference type="EC" id="2.4.1.101"/>
    </reaction>
</comment>
<dbReference type="SUPFAM" id="SSF53448">
    <property type="entry name" value="Nucleotide-diphospho-sugar transferases"/>
    <property type="match status" value="1"/>
</dbReference>
<dbReference type="EC" id="2.4.1.101" evidence="14 17"/>
<evidence type="ECO:0000256" key="17">
    <source>
        <dbReference type="RuleBase" id="RU368119"/>
    </source>
</evidence>
<evidence type="ECO:0000256" key="15">
    <source>
        <dbReference type="ARBA" id="ARBA00041712"/>
    </source>
</evidence>
<dbReference type="Proteomes" id="UP001159427">
    <property type="component" value="Unassembled WGS sequence"/>
</dbReference>
<dbReference type="InterPro" id="IPR004139">
    <property type="entry name" value="Glyco_trans_13"/>
</dbReference>
<evidence type="ECO:0000256" key="14">
    <source>
        <dbReference type="ARBA" id="ARBA00038949"/>
    </source>
</evidence>
<dbReference type="Gene3D" id="3.90.550.10">
    <property type="entry name" value="Spore Coat Polysaccharide Biosynthesis Protein SpsA, Chain A"/>
    <property type="match status" value="1"/>
</dbReference>
<dbReference type="PANTHER" id="PTHR10468:SF0">
    <property type="entry name" value="ALPHA-1,3-MANNOSYL-GLYCOPROTEIN 2-BETA-N-ACETYLGLUCOSAMINYLTRANSFERASE"/>
    <property type="match status" value="1"/>
</dbReference>
<evidence type="ECO:0000256" key="9">
    <source>
        <dbReference type="ARBA" id="ARBA00022989"/>
    </source>
</evidence>
<keyword evidence="7 17" id="KW-0479">Metal-binding</keyword>
<dbReference type="InterPro" id="IPR052261">
    <property type="entry name" value="Glycosyltransferase_13"/>
</dbReference>
<keyword evidence="12 17" id="KW-0464">Manganese</keyword>
<keyword evidence="8 17" id="KW-0735">Signal-anchor</keyword>
<keyword evidence="9" id="KW-1133">Transmembrane helix</keyword>
<proteinExistence type="inferred from homology"/>
<comment type="function">
    <text evidence="13 17">Initiates complex N-linked carbohydrate formation. Essential for the conversion of high-mannose to hybrid and complex N-glycans.</text>
</comment>
<comment type="similarity">
    <text evidence="3 17">Belongs to the glycosyltransferase 13 family.</text>
</comment>
<evidence type="ECO:0000256" key="13">
    <source>
        <dbReference type="ARBA" id="ARBA00037706"/>
    </source>
</evidence>
<comment type="caution">
    <text evidence="18">The sequence shown here is derived from an EMBL/GenBank/DDBJ whole genome shotgun (WGS) entry which is preliminary data.</text>
</comment>
<keyword evidence="11" id="KW-0472">Membrane</keyword>
<evidence type="ECO:0000256" key="11">
    <source>
        <dbReference type="ARBA" id="ARBA00023136"/>
    </source>
</evidence>
<organism evidence="18 19">
    <name type="scientific">Porites evermanni</name>
    <dbReference type="NCBI Taxonomy" id="104178"/>
    <lineage>
        <taxon>Eukaryota</taxon>
        <taxon>Metazoa</taxon>
        <taxon>Cnidaria</taxon>
        <taxon>Anthozoa</taxon>
        <taxon>Hexacorallia</taxon>
        <taxon>Scleractinia</taxon>
        <taxon>Fungiina</taxon>
        <taxon>Poritidae</taxon>
        <taxon>Porites</taxon>
    </lineage>
</organism>
<evidence type="ECO:0000256" key="8">
    <source>
        <dbReference type="ARBA" id="ARBA00022968"/>
    </source>
</evidence>
<evidence type="ECO:0000256" key="16">
    <source>
        <dbReference type="ARBA" id="ARBA00049421"/>
    </source>
</evidence>
<feature type="non-terminal residue" evidence="18">
    <location>
        <position position="1"/>
    </location>
</feature>
<name>A0ABN8LPK4_9CNID</name>
<evidence type="ECO:0000313" key="18">
    <source>
        <dbReference type="EMBL" id="CAH3018352.1"/>
    </source>
</evidence>
<comment type="subcellular location">
    <subcellularLocation>
        <location evidence="1 17">Golgi apparatus membrane</location>
        <topology evidence="1 17">Single-pass type II membrane protein</topology>
    </subcellularLocation>
</comment>
<dbReference type="PANTHER" id="PTHR10468">
    <property type="entry name" value="PROTEIN O-LINKED-MANNOSE BETA-1,2-N-ACETYLGLUCOSAMINYLTRANSFERASE 1/ALPHA-1,3-MANNOSYL-GLYCOPROTEIN 2-BETA-N-ACETYLGLUCOSAMINYLTRANSFERASE"/>
    <property type="match status" value="1"/>
</dbReference>
<evidence type="ECO:0000256" key="10">
    <source>
        <dbReference type="ARBA" id="ARBA00023034"/>
    </source>
</evidence>
<evidence type="ECO:0000256" key="5">
    <source>
        <dbReference type="ARBA" id="ARBA00022679"/>
    </source>
</evidence>
<evidence type="ECO:0000256" key="2">
    <source>
        <dbReference type="ARBA" id="ARBA00004922"/>
    </source>
</evidence>
<sequence length="186" mass="21642">PDFYEYFTATKPLLDKDPSLWCISAWNDNGKEGMVQRNDALYRTDFFPGLGWMLRKSLWDELKPKWPLGFWDDWMREPAQRKNRACIRPEIPRTKTFGRVGVSHNYDEKFVKRIHTLPLVTVDQLVKKNVFVPEVQVHYSSEQDFQFVAKQLGAMTDFKAGIPRMAYQGIVSIIFSGVTVHLVPSN</sequence>
<dbReference type="EMBL" id="CALNXI010000085">
    <property type="protein sequence ID" value="CAH3018352.1"/>
    <property type="molecule type" value="Genomic_DNA"/>
</dbReference>
<evidence type="ECO:0000256" key="4">
    <source>
        <dbReference type="ARBA" id="ARBA00022676"/>
    </source>
</evidence>
<evidence type="ECO:0000256" key="1">
    <source>
        <dbReference type="ARBA" id="ARBA00004323"/>
    </source>
</evidence>
<dbReference type="InterPro" id="IPR029044">
    <property type="entry name" value="Nucleotide-diphossugar_trans"/>
</dbReference>
<comment type="pathway">
    <text evidence="2 17">Protein modification; protein glycosylation.</text>
</comment>
<accession>A0ABN8LPK4</accession>
<keyword evidence="19" id="KW-1185">Reference proteome</keyword>
<evidence type="ECO:0000256" key="12">
    <source>
        <dbReference type="ARBA" id="ARBA00023211"/>
    </source>
</evidence>
<evidence type="ECO:0000256" key="7">
    <source>
        <dbReference type="ARBA" id="ARBA00022723"/>
    </source>
</evidence>
<comment type="cofactor">
    <cofactor evidence="17">
        <name>Mn(2+)</name>
        <dbReference type="ChEBI" id="CHEBI:29035"/>
    </cofactor>
    <text evidence="17">The cofactor is mostly bound to the substrate.</text>
</comment>
<reference evidence="18 19" key="1">
    <citation type="submission" date="2022-05" db="EMBL/GenBank/DDBJ databases">
        <authorList>
            <consortium name="Genoscope - CEA"/>
            <person name="William W."/>
        </authorList>
    </citation>
    <scope>NUCLEOTIDE SEQUENCE [LARGE SCALE GENOMIC DNA]</scope>
</reference>
<evidence type="ECO:0000256" key="6">
    <source>
        <dbReference type="ARBA" id="ARBA00022692"/>
    </source>
</evidence>
<protein>
    <recommendedName>
        <fullName evidence="14 17">Alpha-1,3-mannosyl-glycoprotein 2-beta-N-acetylglucosaminyltransferase</fullName>
        <shortName evidence="17">GNT-I</shortName>
        <shortName evidence="17">GlcNAc-T I</shortName>
        <ecNumber evidence="14 17">2.4.1.101</ecNumber>
    </recommendedName>
    <alternativeName>
        <fullName evidence="15 17">N-glycosyl-oligosaccharide-glycoprotein N-acetylglucosaminyltransferase I</fullName>
    </alternativeName>
</protein>
<keyword evidence="6" id="KW-0812">Transmembrane</keyword>
<evidence type="ECO:0000256" key="3">
    <source>
        <dbReference type="ARBA" id="ARBA00006492"/>
    </source>
</evidence>
<gene>
    <name evidence="18" type="ORF">PEVE_00042775</name>
</gene>